<evidence type="ECO:0000256" key="4">
    <source>
        <dbReference type="ARBA" id="ARBA00023186"/>
    </source>
</evidence>
<sequence>MAPEDGTADPTTVTTSENDAAPVTDPKGKGKAPAVEEPVEDHSMAEDDDDDDDDDEDVDEEPEGADEDNMEEIDLENVVGRRTRGKVIDFAKAAAENPPDEDEDDDDDDDFVAEDDRMDED</sequence>
<dbReference type="AlphaFoldDB" id="A0A3S4AZQ5"/>
<keyword evidence="4" id="KW-0143">Chaperone</keyword>
<dbReference type="SMART" id="SM01082">
    <property type="entry name" value="CHZ"/>
    <property type="match status" value="1"/>
</dbReference>
<evidence type="ECO:0000256" key="2">
    <source>
        <dbReference type="ARBA" id="ARBA00004123"/>
    </source>
</evidence>
<dbReference type="InterPro" id="IPR019098">
    <property type="entry name" value="Histone_chaperone_domain_CHZ"/>
</dbReference>
<evidence type="ECO:0000256" key="6">
    <source>
        <dbReference type="ARBA" id="ARBA00025877"/>
    </source>
</evidence>
<protein>
    <submittedName>
        <fullName evidence="9">6a7d6f2e-75e0-4442-9d34-53c2b49dabcb</fullName>
    </submittedName>
</protein>
<reference evidence="9 10" key="1">
    <citation type="submission" date="2018-04" db="EMBL/GenBank/DDBJ databases">
        <authorList>
            <person name="Huttner S."/>
            <person name="Dainat J."/>
        </authorList>
    </citation>
    <scope>NUCLEOTIDE SEQUENCE [LARGE SCALE GENOMIC DNA]</scope>
</reference>
<feature type="compositionally biased region" description="Acidic residues" evidence="7">
    <location>
        <begin position="98"/>
        <end position="121"/>
    </location>
</feature>
<dbReference type="GO" id="GO:0005634">
    <property type="term" value="C:nucleus"/>
    <property type="evidence" value="ECO:0007669"/>
    <property type="project" value="UniProtKB-SubCell"/>
</dbReference>
<keyword evidence="5" id="KW-0539">Nucleus</keyword>
<feature type="region of interest" description="Disordered" evidence="7">
    <location>
        <begin position="1"/>
        <end position="121"/>
    </location>
</feature>
<comment type="subunit">
    <text evidence="6">Forms a heterotrimer with H2A.Z-H2B, stabilizing the association of the histone dimer. Also, with a lower affinity, forms a heterotrimer with H2A-H2B.</text>
</comment>
<dbReference type="Pfam" id="PF09649">
    <property type="entry name" value="CHZ"/>
    <property type="match status" value="1"/>
</dbReference>
<proteinExistence type="inferred from homology"/>
<name>A0A3S4AZQ5_9PEZI</name>
<evidence type="ECO:0000313" key="10">
    <source>
        <dbReference type="Proteomes" id="UP000289323"/>
    </source>
</evidence>
<comment type="function">
    <text evidence="1">Forms a chaperone-bound H2A.Z-H2B complex that acts as a source for SWR1 complex-dependent H2A to H2A.Z histone replacement in chromatin.</text>
</comment>
<feature type="compositionally biased region" description="Polar residues" evidence="7">
    <location>
        <begin position="9"/>
        <end position="18"/>
    </location>
</feature>
<evidence type="ECO:0000256" key="1">
    <source>
        <dbReference type="ARBA" id="ARBA00002212"/>
    </source>
</evidence>
<feature type="compositionally biased region" description="Acidic residues" evidence="7">
    <location>
        <begin position="46"/>
        <end position="75"/>
    </location>
</feature>
<feature type="domain" description="Histone chaperone" evidence="8">
    <location>
        <begin position="64"/>
        <end position="99"/>
    </location>
</feature>
<gene>
    <name evidence="9" type="ORF">TT172_LOCUS9763</name>
</gene>
<accession>A0A3S4AZQ5</accession>
<evidence type="ECO:0000256" key="3">
    <source>
        <dbReference type="ARBA" id="ARBA00008057"/>
    </source>
</evidence>
<organism evidence="9 10">
    <name type="scientific">Thermothielavioides terrestris</name>
    <dbReference type="NCBI Taxonomy" id="2587410"/>
    <lineage>
        <taxon>Eukaryota</taxon>
        <taxon>Fungi</taxon>
        <taxon>Dikarya</taxon>
        <taxon>Ascomycota</taxon>
        <taxon>Pezizomycotina</taxon>
        <taxon>Sordariomycetes</taxon>
        <taxon>Sordariomycetidae</taxon>
        <taxon>Sordariales</taxon>
        <taxon>Chaetomiaceae</taxon>
        <taxon>Thermothielavioides</taxon>
    </lineage>
</organism>
<dbReference type="EMBL" id="OUUZ01000019">
    <property type="protein sequence ID" value="SPQ27344.1"/>
    <property type="molecule type" value="Genomic_DNA"/>
</dbReference>
<evidence type="ECO:0000313" key="9">
    <source>
        <dbReference type="EMBL" id="SPQ27344.1"/>
    </source>
</evidence>
<comment type="similarity">
    <text evidence="3">Belongs to the CHZ1 family.</text>
</comment>
<dbReference type="Proteomes" id="UP000289323">
    <property type="component" value="Unassembled WGS sequence"/>
</dbReference>
<evidence type="ECO:0000256" key="5">
    <source>
        <dbReference type="ARBA" id="ARBA00023242"/>
    </source>
</evidence>
<evidence type="ECO:0000256" key="7">
    <source>
        <dbReference type="SAM" id="MobiDB-lite"/>
    </source>
</evidence>
<comment type="subcellular location">
    <subcellularLocation>
        <location evidence="2">Nucleus</location>
    </subcellularLocation>
</comment>
<evidence type="ECO:0000259" key="8">
    <source>
        <dbReference type="SMART" id="SM01082"/>
    </source>
</evidence>